<dbReference type="Pfam" id="PF07833">
    <property type="entry name" value="Cu_amine_oxidN1"/>
    <property type="match status" value="1"/>
</dbReference>
<feature type="signal peptide" evidence="2">
    <location>
        <begin position="1"/>
        <end position="24"/>
    </location>
</feature>
<dbReference type="Gene3D" id="3.30.457.10">
    <property type="entry name" value="Copper amine oxidase-like, N-terminal domain"/>
    <property type="match status" value="1"/>
</dbReference>
<feature type="coiled-coil region" evidence="1">
    <location>
        <begin position="96"/>
        <end position="130"/>
    </location>
</feature>
<dbReference type="SUPFAM" id="SSF55383">
    <property type="entry name" value="Copper amine oxidase, domain N"/>
    <property type="match status" value="1"/>
</dbReference>
<dbReference type="RefSeq" id="WP_062280611.1">
    <property type="nucleotide sequence ID" value="NZ_LTBC01000001.1"/>
</dbReference>
<reference evidence="4 5" key="1">
    <citation type="submission" date="2016-02" db="EMBL/GenBank/DDBJ databases">
        <title>Genome sequence of Moorella mulderi DSM 14980.</title>
        <authorList>
            <person name="Poehlein A."/>
            <person name="Daniel R."/>
        </authorList>
    </citation>
    <scope>NUCLEOTIDE SEQUENCE [LARGE SCALE GENOMIC DNA]</scope>
    <source>
        <strain evidence="4 5">DSM 14980</strain>
    </source>
</reference>
<keyword evidence="2" id="KW-0732">Signal</keyword>
<evidence type="ECO:0000259" key="3">
    <source>
        <dbReference type="Pfam" id="PF07833"/>
    </source>
</evidence>
<dbReference type="EMBL" id="LTBC01000001">
    <property type="protein sequence ID" value="KYH33583.1"/>
    <property type="molecule type" value="Genomic_DNA"/>
</dbReference>
<evidence type="ECO:0000313" key="4">
    <source>
        <dbReference type="EMBL" id="KYH33583.1"/>
    </source>
</evidence>
<dbReference type="Proteomes" id="UP000075670">
    <property type="component" value="Unassembled WGS sequence"/>
</dbReference>
<dbReference type="InterPro" id="IPR012854">
    <property type="entry name" value="Cu_amine_oxidase-like_N"/>
</dbReference>
<keyword evidence="5" id="KW-1185">Reference proteome</keyword>
<sequence>MLKKGLLAALLALALVAAGGTAEASVGRKTLNVDYNNVKLNVNGTLVNVQPEQEPFIVNGVTFVPLRLVAEALNSNVDWQADTSTVIINSKTSPEVINLKMQLIEKDKEIQSLQQQVAQLQQELAAKSGASLDDLEGDLRDAYKKIGYVYLDNLNLSGDSDNVRVEVLVDLDDYGDEWADLSNSKIESWLDDVVGAIQDELSEDTEVSGEIINSYNDDVLVKFNKDGDDDLEIDYRDEDYRDSSDPDAAIDELEGKSYYVEDIRFAVSDASYSESNDRATVYLKAKTSGAGDAWDELSSSTIENEVQDICEDVVNVFDDAGVSLKEVRAYFYDNNSSLLDSFTYNVDDETLD</sequence>
<feature type="domain" description="Copper amine oxidase-like N-terminal" evidence="3">
    <location>
        <begin position="19"/>
        <end position="88"/>
    </location>
</feature>
<dbReference type="PATRIC" id="fig|1122241.3.peg.314"/>
<comment type="caution">
    <text evidence="4">The sequence shown here is derived from an EMBL/GenBank/DDBJ whole genome shotgun (WGS) entry which is preliminary data.</text>
</comment>
<keyword evidence="1" id="KW-0175">Coiled coil</keyword>
<name>A0A151B1C0_9FIRM</name>
<dbReference type="AlphaFoldDB" id="A0A151B1C0"/>
<protein>
    <recommendedName>
        <fullName evidence="3">Copper amine oxidase-like N-terminal domain-containing protein</fullName>
    </recommendedName>
</protein>
<proteinExistence type="predicted"/>
<dbReference type="InterPro" id="IPR036582">
    <property type="entry name" value="Mao_N_sf"/>
</dbReference>
<evidence type="ECO:0000256" key="2">
    <source>
        <dbReference type="SAM" id="SignalP"/>
    </source>
</evidence>
<evidence type="ECO:0000313" key="5">
    <source>
        <dbReference type="Proteomes" id="UP000075670"/>
    </source>
</evidence>
<accession>A0A151B1C0</accession>
<feature type="chain" id="PRO_5007577901" description="Copper amine oxidase-like N-terminal domain-containing protein" evidence="2">
    <location>
        <begin position="25"/>
        <end position="352"/>
    </location>
</feature>
<organism evidence="4 5">
    <name type="scientific">Moorella mulderi DSM 14980</name>
    <dbReference type="NCBI Taxonomy" id="1122241"/>
    <lineage>
        <taxon>Bacteria</taxon>
        <taxon>Bacillati</taxon>
        <taxon>Bacillota</taxon>
        <taxon>Clostridia</taxon>
        <taxon>Neomoorellales</taxon>
        <taxon>Neomoorellaceae</taxon>
        <taxon>Neomoorella</taxon>
    </lineage>
</organism>
<dbReference type="OrthoDB" id="9780101at2"/>
<evidence type="ECO:0000256" key="1">
    <source>
        <dbReference type="SAM" id="Coils"/>
    </source>
</evidence>
<gene>
    <name evidence="4" type="ORF">MOMUL_02890</name>
</gene>